<feature type="transmembrane region" description="Helical" evidence="1">
    <location>
        <begin position="29"/>
        <end position="53"/>
    </location>
</feature>
<gene>
    <name evidence="2" type="ORF">DLM86_15350</name>
</gene>
<keyword evidence="1" id="KW-0812">Transmembrane</keyword>
<accession>A0A2V5K3V8</accession>
<dbReference type="AlphaFoldDB" id="A0A2V5K3V8"/>
<keyword evidence="1" id="KW-1133">Transmembrane helix</keyword>
<keyword evidence="1" id="KW-0472">Membrane</keyword>
<name>A0A2V5K3V8_9BACL</name>
<proteinExistence type="predicted"/>
<sequence>MNVTMLVLVLLVPICFGIARVNKVPKKSVLIAQSLGLGFAVFLIASIVSFFVYTDALNMLVFLFLYTAAFLLSGLINIGMILVKKRWIGDS</sequence>
<organism evidence="2 3">
    <name type="scientific">Paenibacillus flagellatus</name>
    <dbReference type="NCBI Taxonomy" id="2211139"/>
    <lineage>
        <taxon>Bacteria</taxon>
        <taxon>Bacillati</taxon>
        <taxon>Bacillota</taxon>
        <taxon>Bacilli</taxon>
        <taxon>Bacillales</taxon>
        <taxon>Paenibacillaceae</taxon>
        <taxon>Paenibacillus</taxon>
    </lineage>
</organism>
<keyword evidence="3" id="KW-1185">Reference proteome</keyword>
<dbReference type="EMBL" id="QJVJ01000006">
    <property type="protein sequence ID" value="PYI53928.1"/>
    <property type="molecule type" value="Genomic_DNA"/>
</dbReference>
<feature type="transmembrane region" description="Helical" evidence="1">
    <location>
        <begin position="59"/>
        <end position="83"/>
    </location>
</feature>
<dbReference type="Proteomes" id="UP000247476">
    <property type="component" value="Unassembled WGS sequence"/>
</dbReference>
<evidence type="ECO:0000313" key="2">
    <source>
        <dbReference type="EMBL" id="PYI53928.1"/>
    </source>
</evidence>
<reference evidence="2 3" key="1">
    <citation type="submission" date="2018-05" db="EMBL/GenBank/DDBJ databases">
        <title>Paenibacillus flagellatus sp. nov., isolated from selenium mineral soil.</title>
        <authorList>
            <person name="Dai X."/>
        </authorList>
    </citation>
    <scope>NUCLEOTIDE SEQUENCE [LARGE SCALE GENOMIC DNA]</scope>
    <source>
        <strain evidence="2 3">DXL2</strain>
    </source>
</reference>
<evidence type="ECO:0000256" key="1">
    <source>
        <dbReference type="SAM" id="Phobius"/>
    </source>
</evidence>
<protein>
    <submittedName>
        <fullName evidence="2">Uncharacterized protein</fullName>
    </submittedName>
</protein>
<evidence type="ECO:0000313" key="3">
    <source>
        <dbReference type="Proteomes" id="UP000247476"/>
    </source>
</evidence>
<feature type="transmembrane region" description="Helical" evidence="1">
    <location>
        <begin position="6"/>
        <end position="22"/>
    </location>
</feature>
<comment type="caution">
    <text evidence="2">The sequence shown here is derived from an EMBL/GenBank/DDBJ whole genome shotgun (WGS) entry which is preliminary data.</text>
</comment>